<dbReference type="AlphaFoldDB" id="A0A498IRR6"/>
<feature type="compositionally biased region" description="Basic and acidic residues" evidence="1">
    <location>
        <begin position="90"/>
        <end position="99"/>
    </location>
</feature>
<protein>
    <submittedName>
        <fullName evidence="2">Uncharacterized protein</fullName>
    </submittedName>
</protein>
<evidence type="ECO:0000256" key="1">
    <source>
        <dbReference type="SAM" id="MobiDB-lite"/>
    </source>
</evidence>
<evidence type="ECO:0000313" key="3">
    <source>
        <dbReference type="Proteomes" id="UP000290289"/>
    </source>
</evidence>
<accession>A0A498IRR6</accession>
<reference evidence="2 3" key="1">
    <citation type="submission" date="2018-10" db="EMBL/GenBank/DDBJ databases">
        <title>A high-quality apple genome assembly.</title>
        <authorList>
            <person name="Hu J."/>
        </authorList>
    </citation>
    <scope>NUCLEOTIDE SEQUENCE [LARGE SCALE GENOMIC DNA]</scope>
    <source>
        <strain evidence="3">cv. HFTH1</strain>
        <tissue evidence="2">Young leaf</tissue>
    </source>
</reference>
<evidence type="ECO:0000313" key="2">
    <source>
        <dbReference type="EMBL" id="RXH84161.1"/>
    </source>
</evidence>
<sequence>MSFLYVNNCLARQEAIVAEFDEPVVENESDHDMMMKLYAFVMTEYDDRLMVVEQCNEKLREGKKLMDDAKKEHKPQVEAIKLKDQALEKYQDEVKHEDDASAEEQTQQGEATG</sequence>
<dbReference type="Proteomes" id="UP000290289">
    <property type="component" value="Chromosome 11"/>
</dbReference>
<dbReference type="EMBL" id="RDQH01000337">
    <property type="protein sequence ID" value="RXH84161.1"/>
    <property type="molecule type" value="Genomic_DNA"/>
</dbReference>
<name>A0A498IRR6_MALDO</name>
<feature type="region of interest" description="Disordered" evidence="1">
    <location>
        <begin position="90"/>
        <end position="113"/>
    </location>
</feature>
<proteinExistence type="predicted"/>
<comment type="caution">
    <text evidence="2">The sequence shown here is derived from an EMBL/GenBank/DDBJ whole genome shotgun (WGS) entry which is preliminary data.</text>
</comment>
<organism evidence="2 3">
    <name type="scientific">Malus domestica</name>
    <name type="common">Apple</name>
    <name type="synonym">Pyrus malus</name>
    <dbReference type="NCBI Taxonomy" id="3750"/>
    <lineage>
        <taxon>Eukaryota</taxon>
        <taxon>Viridiplantae</taxon>
        <taxon>Streptophyta</taxon>
        <taxon>Embryophyta</taxon>
        <taxon>Tracheophyta</taxon>
        <taxon>Spermatophyta</taxon>
        <taxon>Magnoliopsida</taxon>
        <taxon>eudicotyledons</taxon>
        <taxon>Gunneridae</taxon>
        <taxon>Pentapetalae</taxon>
        <taxon>rosids</taxon>
        <taxon>fabids</taxon>
        <taxon>Rosales</taxon>
        <taxon>Rosaceae</taxon>
        <taxon>Amygdaloideae</taxon>
        <taxon>Maleae</taxon>
        <taxon>Malus</taxon>
    </lineage>
</organism>
<keyword evidence="3" id="KW-1185">Reference proteome</keyword>
<feature type="compositionally biased region" description="Polar residues" evidence="1">
    <location>
        <begin position="103"/>
        <end position="113"/>
    </location>
</feature>
<gene>
    <name evidence="2" type="ORF">DVH24_027060</name>
</gene>